<evidence type="ECO:0000256" key="2">
    <source>
        <dbReference type="SAM" id="SignalP"/>
    </source>
</evidence>
<keyword evidence="5" id="KW-1185">Reference proteome</keyword>
<evidence type="ECO:0000313" key="4">
    <source>
        <dbReference type="EMBL" id="GIG22802.1"/>
    </source>
</evidence>
<accession>A0A919P623</accession>
<feature type="chain" id="PRO_5038875427" evidence="2">
    <location>
        <begin position="28"/>
        <end position="349"/>
    </location>
</feature>
<organism evidence="4 5">
    <name type="scientific">Cellulomonas chitinilytica</name>
    <dbReference type="NCBI Taxonomy" id="398759"/>
    <lineage>
        <taxon>Bacteria</taxon>
        <taxon>Bacillati</taxon>
        <taxon>Actinomycetota</taxon>
        <taxon>Actinomycetes</taxon>
        <taxon>Micrococcales</taxon>
        <taxon>Cellulomonadaceae</taxon>
        <taxon>Cellulomonas</taxon>
    </lineage>
</organism>
<protein>
    <submittedName>
        <fullName evidence="4">Peptidoglycan-binding protein</fullName>
    </submittedName>
</protein>
<dbReference type="PANTHER" id="PTHR30469">
    <property type="entry name" value="MULTIDRUG RESISTANCE PROTEIN MDTA"/>
    <property type="match status" value="1"/>
</dbReference>
<comment type="caution">
    <text evidence="4">The sequence shown here is derived from an EMBL/GenBank/DDBJ whole genome shotgun (WGS) entry which is preliminary data.</text>
</comment>
<dbReference type="Gene3D" id="1.10.101.10">
    <property type="entry name" value="PGBD-like superfamily/PGBD"/>
    <property type="match status" value="1"/>
</dbReference>
<reference evidence="4" key="1">
    <citation type="submission" date="2021-01" db="EMBL/GenBank/DDBJ databases">
        <title>Whole genome shotgun sequence of Cellulomonas chitinilytica NBRC 110799.</title>
        <authorList>
            <person name="Komaki H."/>
            <person name="Tamura T."/>
        </authorList>
    </citation>
    <scope>NUCLEOTIDE SEQUENCE</scope>
    <source>
        <strain evidence="4">NBRC 110799</strain>
    </source>
</reference>
<dbReference type="Proteomes" id="UP000632740">
    <property type="component" value="Unassembled WGS sequence"/>
</dbReference>
<dbReference type="Gene3D" id="2.40.420.20">
    <property type="match status" value="1"/>
</dbReference>
<proteinExistence type="predicted"/>
<dbReference type="Pfam" id="PF01471">
    <property type="entry name" value="PG_binding_1"/>
    <property type="match status" value="1"/>
</dbReference>
<dbReference type="RefSeq" id="WP_203757812.1">
    <property type="nucleotide sequence ID" value="NZ_BONK01000013.1"/>
</dbReference>
<dbReference type="AlphaFoldDB" id="A0A919P623"/>
<evidence type="ECO:0000259" key="3">
    <source>
        <dbReference type="Pfam" id="PF01471"/>
    </source>
</evidence>
<feature type="domain" description="Peptidoglycan binding-like" evidence="3">
    <location>
        <begin position="121"/>
        <end position="170"/>
    </location>
</feature>
<feature type="compositionally biased region" description="Low complexity" evidence="1">
    <location>
        <begin position="27"/>
        <end position="44"/>
    </location>
</feature>
<dbReference type="InterPro" id="IPR036365">
    <property type="entry name" value="PGBD-like_sf"/>
</dbReference>
<evidence type="ECO:0000313" key="5">
    <source>
        <dbReference type="Proteomes" id="UP000632740"/>
    </source>
</evidence>
<keyword evidence="2" id="KW-0732">Signal</keyword>
<feature type="region of interest" description="Disordered" evidence="1">
    <location>
        <begin position="27"/>
        <end position="48"/>
    </location>
</feature>
<evidence type="ECO:0000256" key="1">
    <source>
        <dbReference type="SAM" id="MobiDB-lite"/>
    </source>
</evidence>
<dbReference type="GO" id="GO:1990281">
    <property type="term" value="C:efflux pump complex"/>
    <property type="evidence" value="ECO:0007669"/>
    <property type="project" value="TreeGrafter"/>
</dbReference>
<dbReference type="InterPro" id="IPR002477">
    <property type="entry name" value="Peptidoglycan-bd-like"/>
</dbReference>
<feature type="signal peptide" evidence="2">
    <location>
        <begin position="1"/>
        <end position="27"/>
    </location>
</feature>
<name>A0A919P623_9CELL</name>
<dbReference type="InterPro" id="IPR036366">
    <property type="entry name" value="PGBDSf"/>
</dbReference>
<dbReference type="GO" id="GO:0015562">
    <property type="term" value="F:efflux transmembrane transporter activity"/>
    <property type="evidence" value="ECO:0007669"/>
    <property type="project" value="TreeGrafter"/>
</dbReference>
<dbReference type="EMBL" id="BONK01000013">
    <property type="protein sequence ID" value="GIG22802.1"/>
    <property type="molecule type" value="Genomic_DNA"/>
</dbReference>
<dbReference type="SUPFAM" id="SSF47090">
    <property type="entry name" value="PGBD-like"/>
    <property type="match status" value="1"/>
</dbReference>
<sequence length="349" mass="34977">MTTSVRLVPALALLAVGGLLTACGAPADPASGASPSASASRPTATVTRSDLVSSTTTQCELGHGATTPLEARDQGTLTALAAVGETVGQGGVLYAVDTRPVVRLTGAEPAWRQLGPSSTDGADVQQLEQALVDLGYTTGLGLTVDEDWTAATTAAVKRWQKALGETQTGTVALGDVVFTPQDVRVAEHLLDLGATVEPGKPVLAVGGTPMVVTCALRTSQAALAPVGASAHLTLPDGTTTDGTVSAVELVTTDEQQQLEVSIAATGDAVAALLEGAPVQVVLDQVVATDVLVVPVTALVALSTGGHGVEKVLDDGSTRYVQVTTGAFAGTDVEVSGDDVAEGDEVVVTP</sequence>
<gene>
    <name evidence="4" type="ORF">Cch01nite_35260</name>
</gene>
<dbReference type="PROSITE" id="PS51257">
    <property type="entry name" value="PROKAR_LIPOPROTEIN"/>
    <property type="match status" value="1"/>
</dbReference>